<gene>
    <name evidence="1" type="ORF">SAMN02745196_00426</name>
</gene>
<dbReference type="InterPro" id="IPR024232">
    <property type="entry name" value="SpoIIIAH"/>
</dbReference>
<evidence type="ECO:0000313" key="1">
    <source>
        <dbReference type="EMBL" id="SHH45460.1"/>
    </source>
</evidence>
<dbReference type="Proteomes" id="UP000184526">
    <property type="component" value="Unassembled WGS sequence"/>
</dbReference>
<organism evidence="1 2">
    <name type="scientific">Clostridium collagenovorans DSM 3089</name>
    <dbReference type="NCBI Taxonomy" id="1121306"/>
    <lineage>
        <taxon>Bacteria</taxon>
        <taxon>Bacillati</taxon>
        <taxon>Bacillota</taxon>
        <taxon>Clostridia</taxon>
        <taxon>Eubacteriales</taxon>
        <taxon>Clostridiaceae</taxon>
        <taxon>Clostridium</taxon>
    </lineage>
</organism>
<sequence length="167" mass="18776">MNRKQTGIIGTLLILIVFCGFLATKLNSPLYSGNEIASGEDKSTIGLNQSDSNSFFVEAKLARDQNNAKTYQRLQERIDDESSAQEERDKASTEYRQLALTTEKEIDIETKLKGRGYEDVVCYIDGNKVKVFIKTEAELTEAQAKEIKDEVLSSTQIKDVEITVKKQ</sequence>
<dbReference type="Gene3D" id="1.10.287.4300">
    <property type="entry name" value="Stage III sporulation protein AH-like"/>
    <property type="match status" value="1"/>
</dbReference>
<dbReference type="AlphaFoldDB" id="A0A1M5T4C0"/>
<reference evidence="1 2" key="1">
    <citation type="submission" date="2016-11" db="EMBL/GenBank/DDBJ databases">
        <authorList>
            <person name="Jaros S."/>
            <person name="Januszkiewicz K."/>
            <person name="Wedrychowicz H."/>
        </authorList>
    </citation>
    <scope>NUCLEOTIDE SEQUENCE [LARGE SCALE GENOMIC DNA]</scope>
    <source>
        <strain evidence="1 2">DSM 3089</strain>
    </source>
</reference>
<dbReference type="EMBL" id="FQXP01000003">
    <property type="protein sequence ID" value="SHH45460.1"/>
    <property type="molecule type" value="Genomic_DNA"/>
</dbReference>
<keyword evidence="2" id="KW-1185">Reference proteome</keyword>
<proteinExistence type="predicted"/>
<protein>
    <submittedName>
        <fullName evidence="1">Stage III sporulation protein AH</fullName>
    </submittedName>
</protein>
<dbReference type="InterPro" id="IPR038503">
    <property type="entry name" value="SpoIIIAH_sf"/>
</dbReference>
<dbReference type="Pfam" id="PF12685">
    <property type="entry name" value="SpoIIIAH"/>
    <property type="match status" value="1"/>
</dbReference>
<dbReference type="STRING" id="1121306.SAMN02745196_00426"/>
<name>A0A1M5T4C0_9CLOT</name>
<evidence type="ECO:0000313" key="2">
    <source>
        <dbReference type="Proteomes" id="UP000184526"/>
    </source>
</evidence>
<dbReference type="RefSeq" id="WP_072829581.1">
    <property type="nucleotide sequence ID" value="NZ_FQXP01000003.1"/>
</dbReference>
<dbReference type="OrthoDB" id="1707181at2"/>
<accession>A0A1M5T4C0</accession>